<accession>A0A1V4QDT0</accession>
<dbReference type="AlphaFoldDB" id="A0A1V4QDT0"/>
<dbReference type="Proteomes" id="UP000191663">
    <property type="component" value="Unassembled WGS sequence"/>
</dbReference>
<dbReference type="InterPro" id="IPR046844">
    <property type="entry name" value="Lon-like_helical"/>
</dbReference>
<feature type="domain" description="Lon protease AAA" evidence="2">
    <location>
        <begin position="313"/>
        <end position="445"/>
    </location>
</feature>
<keyword evidence="1" id="KW-0175">Coiled coil</keyword>
<protein>
    <submittedName>
        <fullName evidence="4">Uncharacterized protein</fullName>
    </submittedName>
</protein>
<feature type="domain" description="Lon-like helical" evidence="3">
    <location>
        <begin position="87"/>
        <end position="120"/>
    </location>
</feature>
<gene>
    <name evidence="4" type="ORF">BXT86_06815</name>
</gene>
<dbReference type="Gene3D" id="3.40.50.300">
    <property type="entry name" value="P-loop containing nucleotide triphosphate hydrolases"/>
    <property type="match status" value="2"/>
</dbReference>
<evidence type="ECO:0000256" key="1">
    <source>
        <dbReference type="SAM" id="Coils"/>
    </source>
</evidence>
<feature type="coiled-coil region" evidence="1">
    <location>
        <begin position="211"/>
        <end position="238"/>
    </location>
</feature>
<evidence type="ECO:0000313" key="4">
    <source>
        <dbReference type="EMBL" id="OPX17382.1"/>
    </source>
</evidence>
<reference evidence="5" key="1">
    <citation type="submission" date="2017-01" db="EMBL/GenBank/DDBJ databases">
        <title>Novel pathways for hydrocarbon cycling and metabolic interdependencies in hydrothermal sediment communities.</title>
        <authorList>
            <person name="Dombrowski N."/>
            <person name="Seitz K."/>
            <person name="Teske A."/>
            <person name="Baker B."/>
        </authorList>
    </citation>
    <scope>NUCLEOTIDE SEQUENCE [LARGE SCALE GENOMIC DNA]</scope>
</reference>
<name>A0A1V4QDT0_UNCW3</name>
<comment type="caution">
    <text evidence="4">The sequence shown here is derived from an EMBL/GenBank/DDBJ whole genome shotgun (WGS) entry which is preliminary data.</text>
</comment>
<sequence length="488" mass="56498">MKRARELKPIELRWQCNPNLLKFRHLKDVEACEWIIGQPRAIEAIKLGLRVRYPGYNIFITGPVGTGRTTTITRLLEEFKVKSELKDLLYVNNFKNPDMPRLIELPAGKGRKFQVAMEKLIDGLKAHIPEIFQSEEYQTRRKKILDKYGQRHQALLRNFEKEVEAQGFKLVQIQMGPFVRPAILPIIDGKPKNQEELEALIKEGKLSQQDFEQIKKKIQDLETDMAKIYTQVREIQEAANEELERLNEWMVKPVVAHLIGELKKKFTDAKAHQYLDDVLEAILMNLTRFLKKDTKDEFREFKVNVVVDNSETKGAPVIFETTPSYKNLFGTIERRPVGPGVYVSDFLNIKAGSLLRANGGYLVLNAFDALIEPGVWQTLKRTLRNGLIDIQSFDPFYILTTTAMKPEPITINVKVVMIGSQWLYYLLFYRDEDFKKIFKVKADFDTVMENNTQNINQYASFIKSLCERESLCHLTKSAIADVIEYSVR</sequence>
<evidence type="ECO:0000259" key="2">
    <source>
        <dbReference type="Pfam" id="PF13654"/>
    </source>
</evidence>
<evidence type="ECO:0000313" key="5">
    <source>
        <dbReference type="Proteomes" id="UP000191663"/>
    </source>
</evidence>
<dbReference type="InterPro" id="IPR027417">
    <property type="entry name" value="P-loop_NTPase"/>
</dbReference>
<dbReference type="Pfam" id="PF13654">
    <property type="entry name" value="AAA_32"/>
    <property type="match status" value="1"/>
</dbReference>
<proteinExistence type="predicted"/>
<dbReference type="SUPFAM" id="SSF52540">
    <property type="entry name" value="P-loop containing nucleoside triphosphate hydrolases"/>
    <property type="match status" value="1"/>
</dbReference>
<organism evidence="4 5">
    <name type="scientific">candidate division WOR-3 bacterium 4484_100</name>
    <dbReference type="NCBI Taxonomy" id="1936077"/>
    <lineage>
        <taxon>Bacteria</taxon>
        <taxon>Bacteria division WOR-3</taxon>
    </lineage>
</organism>
<dbReference type="InterPro" id="IPR041699">
    <property type="entry name" value="AAA_32"/>
</dbReference>
<feature type="non-terminal residue" evidence="4">
    <location>
        <position position="488"/>
    </location>
</feature>
<dbReference type="EMBL" id="MUKB01000135">
    <property type="protein sequence ID" value="OPX17382.1"/>
    <property type="molecule type" value="Genomic_DNA"/>
</dbReference>
<evidence type="ECO:0000259" key="3">
    <source>
        <dbReference type="Pfam" id="PF20437"/>
    </source>
</evidence>
<dbReference type="Gene3D" id="1.10.8.60">
    <property type="match status" value="1"/>
</dbReference>
<dbReference type="Pfam" id="PF20437">
    <property type="entry name" value="LonC_helical"/>
    <property type="match status" value="1"/>
</dbReference>